<dbReference type="AlphaFoldDB" id="A0A2S5J1U8"/>
<evidence type="ECO:0000313" key="5">
    <source>
        <dbReference type="Proteomes" id="UP000239297"/>
    </source>
</evidence>
<keyword evidence="2" id="KW-0812">Transmembrane</keyword>
<protein>
    <recommendedName>
        <fullName evidence="3">Protein-glutamine gamma-glutamyltransferase-like C-terminal domain-containing protein</fullName>
    </recommendedName>
</protein>
<sequence>MGTTAGPPRAPAVLTLVVLLLAVVAAAFLGEFSADPVTVGPDYSSQQTEPPTPPETVTAPPVPDGEPIVVDGGTLAAATLVLLVLALALLTRFLMRFRGRHGPDGDPPEHADLHNGGTFALVSVALPGWAKESQAALVTGGDTTDTIIRCWLELERVCAEAGVGRAPTQTTSDFASAAAAALGLPPRPLTTLNHLYQRARFGQAGRSISSDPLGPADRDAAAASVDELGRALAGRARRPEVRP</sequence>
<evidence type="ECO:0000259" key="3">
    <source>
        <dbReference type="Pfam" id="PF13559"/>
    </source>
</evidence>
<feature type="domain" description="Protein-glutamine gamma-glutamyltransferase-like C-terminal" evidence="3">
    <location>
        <begin position="150"/>
        <end position="204"/>
    </location>
</feature>
<dbReference type="RefSeq" id="WP_104119989.1">
    <property type="nucleotide sequence ID" value="NZ_PRKW01000001.1"/>
</dbReference>
<feature type="compositionally biased region" description="Pro residues" evidence="1">
    <location>
        <begin position="50"/>
        <end position="64"/>
    </location>
</feature>
<feature type="region of interest" description="Disordered" evidence="1">
    <location>
        <begin position="40"/>
        <end position="65"/>
    </location>
</feature>
<dbReference type="Pfam" id="PF13559">
    <property type="entry name" value="DUF4129"/>
    <property type="match status" value="1"/>
</dbReference>
<dbReference type="InterPro" id="IPR025403">
    <property type="entry name" value="TgpA-like_C"/>
</dbReference>
<evidence type="ECO:0000313" key="4">
    <source>
        <dbReference type="EMBL" id="PPB50720.1"/>
    </source>
</evidence>
<keyword evidence="2" id="KW-1133">Transmembrane helix</keyword>
<evidence type="ECO:0000256" key="1">
    <source>
        <dbReference type="SAM" id="MobiDB-lite"/>
    </source>
</evidence>
<dbReference type="EMBL" id="PRKW01000001">
    <property type="protein sequence ID" value="PPB50720.1"/>
    <property type="molecule type" value="Genomic_DNA"/>
</dbReference>
<feature type="region of interest" description="Disordered" evidence="1">
    <location>
        <begin position="206"/>
        <end position="225"/>
    </location>
</feature>
<gene>
    <name evidence="4" type="ORF">C4K88_02260</name>
</gene>
<accession>A0A2S5J1U8</accession>
<comment type="caution">
    <text evidence="4">The sequence shown here is derived from an EMBL/GenBank/DDBJ whole genome shotgun (WGS) entry which is preliminary data.</text>
</comment>
<organism evidence="4 5">
    <name type="scientific">Arthrobacter pityocampae</name>
    <dbReference type="NCBI Taxonomy" id="547334"/>
    <lineage>
        <taxon>Bacteria</taxon>
        <taxon>Bacillati</taxon>
        <taxon>Actinomycetota</taxon>
        <taxon>Actinomycetes</taxon>
        <taxon>Micrococcales</taxon>
        <taxon>Micrococcaceae</taxon>
        <taxon>Arthrobacter</taxon>
    </lineage>
</organism>
<dbReference type="OrthoDB" id="5198230at2"/>
<keyword evidence="2" id="KW-0472">Membrane</keyword>
<keyword evidence="5" id="KW-1185">Reference proteome</keyword>
<evidence type="ECO:0000256" key="2">
    <source>
        <dbReference type="SAM" id="Phobius"/>
    </source>
</evidence>
<feature type="transmembrane region" description="Helical" evidence="2">
    <location>
        <begin position="68"/>
        <end position="90"/>
    </location>
</feature>
<dbReference type="Proteomes" id="UP000239297">
    <property type="component" value="Unassembled WGS sequence"/>
</dbReference>
<name>A0A2S5J1U8_9MICC</name>
<reference evidence="4 5" key="1">
    <citation type="journal article" date="2014" name="Int. J. Syst. Evol. Microbiol.">
        <title>Arthrobacter pityocampae sp. nov., isolated from Thaumetopoea pityocampa (Lep., Thaumetopoeidae).</title>
        <authorList>
            <person name="Ince I.A."/>
            <person name="Demirbag Z."/>
            <person name="Kati H."/>
        </authorList>
    </citation>
    <scope>NUCLEOTIDE SEQUENCE [LARGE SCALE GENOMIC DNA]</scope>
    <source>
        <strain evidence="4 5">Tp2</strain>
    </source>
</reference>
<proteinExistence type="predicted"/>